<name>A0A382IMY3_9ZZZZ</name>
<dbReference type="SUPFAM" id="SSF63380">
    <property type="entry name" value="Riboflavin synthase domain-like"/>
    <property type="match status" value="1"/>
</dbReference>
<gene>
    <name evidence="2" type="ORF">METZ01_LOCUS253772</name>
</gene>
<dbReference type="InterPro" id="IPR017938">
    <property type="entry name" value="Riboflavin_synthase-like_b-brl"/>
</dbReference>
<reference evidence="2" key="1">
    <citation type="submission" date="2018-05" db="EMBL/GenBank/DDBJ databases">
        <authorList>
            <person name="Lanie J.A."/>
            <person name="Ng W.-L."/>
            <person name="Kazmierczak K.M."/>
            <person name="Andrzejewski T.M."/>
            <person name="Davidsen T.M."/>
            <person name="Wayne K.J."/>
            <person name="Tettelin H."/>
            <person name="Glass J.I."/>
            <person name="Rusch D."/>
            <person name="Podicherti R."/>
            <person name="Tsui H.-C.T."/>
            <person name="Winkler M.E."/>
        </authorList>
    </citation>
    <scope>NUCLEOTIDE SEQUENCE</scope>
</reference>
<dbReference type="Pfam" id="PF00175">
    <property type="entry name" value="NAD_binding_1"/>
    <property type="match status" value="1"/>
</dbReference>
<dbReference type="PROSITE" id="PS51384">
    <property type="entry name" value="FAD_FR"/>
    <property type="match status" value="1"/>
</dbReference>
<dbReference type="InterPro" id="IPR039261">
    <property type="entry name" value="FNR_nucleotide-bd"/>
</dbReference>
<dbReference type="GO" id="GO:0016491">
    <property type="term" value="F:oxidoreductase activity"/>
    <property type="evidence" value="ECO:0007669"/>
    <property type="project" value="InterPro"/>
</dbReference>
<dbReference type="InterPro" id="IPR001709">
    <property type="entry name" value="Flavoprot_Pyr_Nucl_cyt_Rdtase"/>
</dbReference>
<dbReference type="InterPro" id="IPR017927">
    <property type="entry name" value="FAD-bd_FR_type"/>
</dbReference>
<protein>
    <recommendedName>
        <fullName evidence="1">FAD-binding FR-type domain-containing protein</fullName>
    </recommendedName>
</protein>
<dbReference type="Gene3D" id="2.40.30.10">
    <property type="entry name" value="Translation factors"/>
    <property type="match status" value="1"/>
</dbReference>
<feature type="non-terminal residue" evidence="2">
    <location>
        <position position="332"/>
    </location>
</feature>
<dbReference type="InterPro" id="IPR051930">
    <property type="entry name" value="FNR_type-1"/>
</dbReference>
<dbReference type="PANTHER" id="PTHR47878:SF2">
    <property type="entry name" value="OXIDOREDUCTASE FAD_NAD(P)-BINDING DOMAIN PROTEIN"/>
    <property type="match status" value="1"/>
</dbReference>
<dbReference type="PRINTS" id="PR00371">
    <property type="entry name" value="FPNCR"/>
</dbReference>
<organism evidence="2">
    <name type="scientific">marine metagenome</name>
    <dbReference type="NCBI Taxonomy" id="408172"/>
    <lineage>
        <taxon>unclassified sequences</taxon>
        <taxon>metagenomes</taxon>
        <taxon>ecological metagenomes</taxon>
    </lineage>
</organism>
<dbReference type="AlphaFoldDB" id="A0A382IMY3"/>
<dbReference type="Gene3D" id="3.40.50.80">
    <property type="entry name" value="Nucleotide-binding domain of ferredoxin-NADP reductase (FNR) module"/>
    <property type="match status" value="1"/>
</dbReference>
<sequence>MFSTPKQSSNGALTVSCRQLNLRYKLYGRIYTAILPPLQYGHLVFLHQVLDFNRPRANSPTFKLSQRPSFRYSDTRFIEVITEKYMADAARPQIRGRFTSCELVRREELTEDLVKFWIKPAQDYVFKPGQYCTIGVGGIERPYSISSSPDEEDIELFIEIVPVEHGGHLTPLLDHQQVGAEMTLRPRAKGIFILQPQFKHHIFVGTVTGVVPYISMLRKFLNDPSWPEPADGIEREDYTFHVLEGASYLDEFGYDEELNELADKHDFISFYPSVSRPTEERNASWAGAKGRINLLVEDYLEKLGIDPKETCVYACGHPQMIEDVGERMENTD</sequence>
<dbReference type="PROSITE" id="PS51257">
    <property type="entry name" value="PROKAR_LIPOPROTEIN"/>
    <property type="match status" value="1"/>
</dbReference>
<accession>A0A382IMY3</accession>
<dbReference type="InterPro" id="IPR001433">
    <property type="entry name" value="OxRdtase_FAD/NAD-bd"/>
</dbReference>
<dbReference type="PANTHER" id="PTHR47878">
    <property type="entry name" value="OXIDOREDUCTASE FAD/NAD(P)-BINDING DOMAIN PROTEIN"/>
    <property type="match status" value="1"/>
</dbReference>
<dbReference type="EMBL" id="UINC01068350">
    <property type="protein sequence ID" value="SVC00918.1"/>
    <property type="molecule type" value="Genomic_DNA"/>
</dbReference>
<proteinExistence type="predicted"/>
<dbReference type="SUPFAM" id="SSF52343">
    <property type="entry name" value="Ferredoxin reductase-like, C-terminal NADP-linked domain"/>
    <property type="match status" value="1"/>
</dbReference>
<feature type="domain" description="FAD-binding FR-type" evidence="1">
    <location>
        <begin position="96"/>
        <end position="195"/>
    </location>
</feature>
<evidence type="ECO:0000313" key="2">
    <source>
        <dbReference type="EMBL" id="SVC00918.1"/>
    </source>
</evidence>
<evidence type="ECO:0000259" key="1">
    <source>
        <dbReference type="PROSITE" id="PS51384"/>
    </source>
</evidence>